<protein>
    <submittedName>
        <fullName evidence="2">Uncharacterized protein</fullName>
    </submittedName>
</protein>
<organism evidence="2 3">
    <name type="scientific">Alicyclobacillus ferrooxydans</name>
    <dbReference type="NCBI Taxonomy" id="471514"/>
    <lineage>
        <taxon>Bacteria</taxon>
        <taxon>Bacillati</taxon>
        <taxon>Bacillota</taxon>
        <taxon>Bacilli</taxon>
        <taxon>Bacillales</taxon>
        <taxon>Alicyclobacillaceae</taxon>
        <taxon>Alicyclobacillus</taxon>
    </lineage>
</organism>
<proteinExistence type="predicted"/>
<dbReference type="AlphaFoldDB" id="A0A0P9CG12"/>
<dbReference type="STRING" id="471514.AN477_06790"/>
<keyword evidence="1" id="KW-1133">Transmembrane helix</keyword>
<keyword evidence="1" id="KW-0472">Membrane</keyword>
<dbReference type="Proteomes" id="UP000050482">
    <property type="component" value="Unassembled WGS sequence"/>
</dbReference>
<feature type="transmembrane region" description="Helical" evidence="1">
    <location>
        <begin position="42"/>
        <end position="60"/>
    </location>
</feature>
<dbReference type="PATRIC" id="fig|471514.4.peg.4719"/>
<evidence type="ECO:0000313" key="3">
    <source>
        <dbReference type="Proteomes" id="UP000050482"/>
    </source>
</evidence>
<accession>A0A0P9CG12</accession>
<evidence type="ECO:0000256" key="1">
    <source>
        <dbReference type="SAM" id="Phobius"/>
    </source>
</evidence>
<reference evidence="2 3" key="1">
    <citation type="submission" date="2015-09" db="EMBL/GenBank/DDBJ databases">
        <title>Draft genome sequence of Alicyclobacillus ferrooxydans DSM 22381.</title>
        <authorList>
            <person name="Hemp J."/>
        </authorList>
    </citation>
    <scope>NUCLEOTIDE SEQUENCE [LARGE SCALE GENOMIC DNA]</scope>
    <source>
        <strain evidence="2 3">TC-34</strain>
    </source>
</reference>
<keyword evidence="1" id="KW-0812">Transmembrane</keyword>
<comment type="caution">
    <text evidence="2">The sequence shown here is derived from an EMBL/GenBank/DDBJ whole genome shotgun (WGS) entry which is preliminary data.</text>
</comment>
<dbReference type="EMBL" id="LJCO01000032">
    <property type="protein sequence ID" value="KPV44505.1"/>
    <property type="molecule type" value="Genomic_DNA"/>
</dbReference>
<gene>
    <name evidence="2" type="ORF">AN477_06790</name>
</gene>
<keyword evidence="3" id="KW-1185">Reference proteome</keyword>
<evidence type="ECO:0000313" key="2">
    <source>
        <dbReference type="EMBL" id="KPV44505.1"/>
    </source>
</evidence>
<name>A0A0P9CG12_9BACL</name>
<sequence length="70" mass="7970">MSQVFVILILLLIFVVPAIFQWLWNITCPDVFHLPTITYWQAFRLLILAALLFGGLHFGTQSSGSWSFGL</sequence>